<accession>A0A2A2I4M6</accession>
<evidence type="ECO:0000256" key="1">
    <source>
        <dbReference type="SAM" id="Phobius"/>
    </source>
</evidence>
<keyword evidence="1" id="KW-0472">Membrane</keyword>
<feature type="transmembrane region" description="Helical" evidence="1">
    <location>
        <begin position="71"/>
        <end position="92"/>
    </location>
</feature>
<name>A0A2A2I4M6_9GAMM</name>
<proteinExistence type="predicted"/>
<keyword evidence="1" id="KW-0812">Transmembrane</keyword>
<keyword evidence="3" id="KW-1185">Reference proteome</keyword>
<dbReference type="Proteomes" id="UP000218332">
    <property type="component" value="Unassembled WGS sequence"/>
</dbReference>
<dbReference type="EMBL" id="NMPM01000033">
    <property type="protein sequence ID" value="PAV26234.1"/>
    <property type="molecule type" value="Genomic_DNA"/>
</dbReference>
<comment type="caution">
    <text evidence="2">The sequence shown here is derived from an EMBL/GenBank/DDBJ whole genome shotgun (WGS) entry which is preliminary data.</text>
</comment>
<gene>
    <name evidence="2" type="ORF">CF392_06890</name>
</gene>
<feature type="transmembrane region" description="Helical" evidence="1">
    <location>
        <begin position="23"/>
        <end position="50"/>
    </location>
</feature>
<keyword evidence="1" id="KW-1133">Transmembrane helix</keyword>
<sequence length="98" mass="10712">MEEIGAGIFGWLLKLLGLAARSMVWLVVAAWEYLIVNLAWYFGWPICWVLSIGQFPKTEIGNGDNASLTEAILVCLVGLAIPFTIAVLLAPWENFGAS</sequence>
<dbReference type="AlphaFoldDB" id="A0A2A2I4M6"/>
<reference evidence="2 3" key="1">
    <citation type="submission" date="2017-07" db="EMBL/GenBank/DDBJ databases">
        <title>Tamlnaduibacter salinus (Mi-7) genome sequencing.</title>
        <authorList>
            <person name="Verma A."/>
            <person name="Krishnamurthi S."/>
        </authorList>
    </citation>
    <scope>NUCLEOTIDE SEQUENCE [LARGE SCALE GENOMIC DNA]</scope>
    <source>
        <strain evidence="2 3">Mi-7</strain>
    </source>
</reference>
<dbReference type="RefSeq" id="WP_095610726.1">
    <property type="nucleotide sequence ID" value="NZ_NMPM01000033.1"/>
</dbReference>
<protein>
    <submittedName>
        <fullName evidence="2">Uncharacterized protein</fullName>
    </submittedName>
</protein>
<evidence type="ECO:0000313" key="3">
    <source>
        <dbReference type="Proteomes" id="UP000218332"/>
    </source>
</evidence>
<organism evidence="2 3">
    <name type="scientific">Tamilnaduibacter salinus</name>
    <dbReference type="NCBI Taxonomy" id="1484056"/>
    <lineage>
        <taxon>Bacteria</taxon>
        <taxon>Pseudomonadati</taxon>
        <taxon>Pseudomonadota</taxon>
        <taxon>Gammaproteobacteria</taxon>
        <taxon>Pseudomonadales</taxon>
        <taxon>Marinobacteraceae</taxon>
        <taxon>Tamilnaduibacter</taxon>
    </lineage>
</organism>
<evidence type="ECO:0000313" key="2">
    <source>
        <dbReference type="EMBL" id="PAV26234.1"/>
    </source>
</evidence>